<dbReference type="CDD" id="cd04187">
    <property type="entry name" value="DPM1_like_bac"/>
    <property type="match status" value="1"/>
</dbReference>
<evidence type="ECO:0000256" key="4">
    <source>
        <dbReference type="ARBA" id="ARBA00022692"/>
    </source>
</evidence>
<sequence>MKKIAIVVPVFCEEKNIANLHRRTASAVEKIPGISVEFIFVNDGSSDRSMDVLREMAAAHDNIKVIDFSRNFGKEVALTAGVHSTDADAVICMDADLQHPPELIPTLVETWRSSGADIVATIRTGIDKQPLLRRIGSHGYYWLMSKISGLDMVSQTTDFRLFDRKVVDAFRTVTDRQPMFRGIMDWMGFRKVYVEFHAGAREAGVPGYSYMRLMKMAVSSITSFSLFPLRLIGYIGAFITLLSGGLLAWMLTSYFLSEQHAYTPLAIVVVANTFFIGLVLMAMGLMSLYIGAIHTEAIHRPVYIIRERLNFESGSADERQG</sequence>
<dbReference type="InterPro" id="IPR050256">
    <property type="entry name" value="Glycosyltransferase_2"/>
</dbReference>
<dbReference type="SUPFAM" id="SSF53448">
    <property type="entry name" value="Nucleotide-diphospho-sugar transferases"/>
    <property type="match status" value="1"/>
</dbReference>
<keyword evidence="6 7" id="KW-0472">Membrane</keyword>
<dbReference type="AlphaFoldDB" id="A0A1H0SET2"/>
<organism evidence="9 10">
    <name type="scientific">Paracidovorax cattleyae</name>
    <dbReference type="NCBI Taxonomy" id="80868"/>
    <lineage>
        <taxon>Bacteria</taxon>
        <taxon>Pseudomonadati</taxon>
        <taxon>Pseudomonadota</taxon>
        <taxon>Betaproteobacteria</taxon>
        <taxon>Burkholderiales</taxon>
        <taxon>Comamonadaceae</taxon>
        <taxon>Paracidovorax</taxon>
    </lineage>
</organism>
<keyword evidence="2 9" id="KW-0328">Glycosyltransferase</keyword>
<evidence type="ECO:0000259" key="8">
    <source>
        <dbReference type="Pfam" id="PF00535"/>
    </source>
</evidence>
<dbReference type="GO" id="GO:0016757">
    <property type="term" value="F:glycosyltransferase activity"/>
    <property type="evidence" value="ECO:0007669"/>
    <property type="project" value="UniProtKB-KW"/>
</dbReference>
<protein>
    <submittedName>
        <fullName evidence="9">Dolichol-phosphate mannosyltransferase</fullName>
    </submittedName>
</protein>
<keyword evidence="3 9" id="KW-0808">Transferase</keyword>
<accession>A0A1H0SET2</accession>
<dbReference type="PANTHER" id="PTHR48090:SF1">
    <property type="entry name" value="PROPHAGE BACTOPRENOL GLUCOSYL TRANSFERASE HOMOLOG"/>
    <property type="match status" value="1"/>
</dbReference>
<dbReference type="Pfam" id="PF00535">
    <property type="entry name" value="Glycos_transf_2"/>
    <property type="match status" value="1"/>
</dbReference>
<dbReference type="Proteomes" id="UP000199317">
    <property type="component" value="Unassembled WGS sequence"/>
</dbReference>
<keyword evidence="5 7" id="KW-1133">Transmembrane helix</keyword>
<proteinExistence type="predicted"/>
<evidence type="ECO:0000256" key="1">
    <source>
        <dbReference type="ARBA" id="ARBA00004141"/>
    </source>
</evidence>
<gene>
    <name evidence="9" type="ORF">SAMN04489708_11224</name>
</gene>
<dbReference type="PANTHER" id="PTHR48090">
    <property type="entry name" value="UNDECAPRENYL-PHOSPHATE 4-DEOXY-4-FORMAMIDO-L-ARABINOSE TRANSFERASE-RELATED"/>
    <property type="match status" value="1"/>
</dbReference>
<dbReference type="GO" id="GO:0005886">
    <property type="term" value="C:plasma membrane"/>
    <property type="evidence" value="ECO:0007669"/>
    <property type="project" value="TreeGrafter"/>
</dbReference>
<evidence type="ECO:0000256" key="2">
    <source>
        <dbReference type="ARBA" id="ARBA00022676"/>
    </source>
</evidence>
<feature type="domain" description="Glycosyltransferase 2-like" evidence="8">
    <location>
        <begin position="6"/>
        <end position="168"/>
    </location>
</feature>
<reference evidence="10" key="1">
    <citation type="submission" date="2016-10" db="EMBL/GenBank/DDBJ databases">
        <authorList>
            <person name="Varghese N."/>
            <person name="Submissions S."/>
        </authorList>
    </citation>
    <scope>NUCLEOTIDE SEQUENCE [LARGE SCALE GENOMIC DNA]</scope>
    <source>
        <strain evidence="10">DSM 17101</strain>
    </source>
</reference>
<dbReference type="EMBL" id="FNJL01000012">
    <property type="protein sequence ID" value="SDP39686.1"/>
    <property type="molecule type" value="Genomic_DNA"/>
</dbReference>
<name>A0A1H0SET2_9BURK</name>
<dbReference type="InterPro" id="IPR029044">
    <property type="entry name" value="Nucleotide-diphossugar_trans"/>
</dbReference>
<evidence type="ECO:0000256" key="6">
    <source>
        <dbReference type="ARBA" id="ARBA00023136"/>
    </source>
</evidence>
<comment type="subcellular location">
    <subcellularLocation>
        <location evidence="1">Membrane</location>
        <topology evidence="1">Multi-pass membrane protein</topology>
    </subcellularLocation>
</comment>
<keyword evidence="10" id="KW-1185">Reference proteome</keyword>
<feature type="transmembrane region" description="Helical" evidence="7">
    <location>
        <begin position="231"/>
        <end position="256"/>
    </location>
</feature>
<evidence type="ECO:0000256" key="7">
    <source>
        <dbReference type="SAM" id="Phobius"/>
    </source>
</evidence>
<feature type="transmembrane region" description="Helical" evidence="7">
    <location>
        <begin position="262"/>
        <end position="290"/>
    </location>
</feature>
<dbReference type="RefSeq" id="WP_208606009.1">
    <property type="nucleotide sequence ID" value="NZ_CP028290.1"/>
</dbReference>
<evidence type="ECO:0000313" key="10">
    <source>
        <dbReference type="Proteomes" id="UP000199317"/>
    </source>
</evidence>
<keyword evidence="4 7" id="KW-0812">Transmembrane</keyword>
<dbReference type="InterPro" id="IPR001173">
    <property type="entry name" value="Glyco_trans_2-like"/>
</dbReference>
<dbReference type="Gene3D" id="3.90.550.10">
    <property type="entry name" value="Spore Coat Polysaccharide Biosynthesis Protein SpsA, Chain A"/>
    <property type="match status" value="1"/>
</dbReference>
<evidence type="ECO:0000256" key="5">
    <source>
        <dbReference type="ARBA" id="ARBA00022989"/>
    </source>
</evidence>
<evidence type="ECO:0000313" key="9">
    <source>
        <dbReference type="EMBL" id="SDP39686.1"/>
    </source>
</evidence>
<evidence type="ECO:0000256" key="3">
    <source>
        <dbReference type="ARBA" id="ARBA00022679"/>
    </source>
</evidence>